<evidence type="ECO:0000313" key="3">
    <source>
        <dbReference type="EMBL" id="CAB4645431.1"/>
    </source>
</evidence>
<feature type="transmembrane region" description="Helical" evidence="2">
    <location>
        <begin position="48"/>
        <end position="71"/>
    </location>
</feature>
<keyword evidence="2" id="KW-0812">Transmembrane</keyword>
<keyword evidence="2" id="KW-0472">Membrane</keyword>
<name>A0A6J6QLW5_9ZZZZ</name>
<evidence type="ECO:0000313" key="5">
    <source>
        <dbReference type="EMBL" id="CAB4765610.1"/>
    </source>
</evidence>
<evidence type="ECO:0000256" key="1">
    <source>
        <dbReference type="SAM" id="MobiDB-lite"/>
    </source>
</evidence>
<dbReference type="EMBL" id="CAFBOT010000042">
    <property type="protein sequence ID" value="CAB4985576.1"/>
    <property type="molecule type" value="Genomic_DNA"/>
</dbReference>
<feature type="region of interest" description="Disordered" evidence="1">
    <location>
        <begin position="1"/>
        <end position="20"/>
    </location>
</feature>
<dbReference type="EMBL" id="CAEZYG010000076">
    <property type="protein sequence ID" value="CAB4711592.1"/>
    <property type="molecule type" value="Genomic_DNA"/>
</dbReference>
<sequence length="272" mass="29279">MGDDERNDEGTGNFFNAPLPPYDREWRHPSELSDVVEPSVNYGLGRSVVRGIVFSTAIISVCLSVAVLQVVTPASRLPESRPTTQNAALAQPLPLAAMPKTARISGRIIPVLAISESGFFIAGASDLQVGSELHVITDEGIDVLVQVVKIDDAHGLAWLHAVDSVSHRFISIDDNLPVPTTIVSATTGDLAWLMNDSQALSIAIGISSGMPRQPDDMWPVNNLGRPIRPGVVVDDRGNMIGICVNYNGAHWIVPTEAIVQELHRLESNVEQS</sequence>
<evidence type="ECO:0000313" key="6">
    <source>
        <dbReference type="EMBL" id="CAB4985576.1"/>
    </source>
</evidence>
<accession>A0A6J6QLW5</accession>
<evidence type="ECO:0000313" key="4">
    <source>
        <dbReference type="EMBL" id="CAB4711592.1"/>
    </source>
</evidence>
<reference evidence="4" key="1">
    <citation type="submission" date="2020-05" db="EMBL/GenBank/DDBJ databases">
        <authorList>
            <person name="Chiriac C."/>
            <person name="Salcher M."/>
            <person name="Ghai R."/>
            <person name="Kavagutti S V."/>
        </authorList>
    </citation>
    <scope>NUCLEOTIDE SEQUENCE</scope>
</reference>
<proteinExistence type="predicted"/>
<gene>
    <name evidence="3" type="ORF">UFOPK2166_00506</name>
    <name evidence="4" type="ORF">UFOPK2657_00542</name>
    <name evidence="5" type="ORF">UFOPK2872_00825</name>
    <name evidence="6" type="ORF">UFOPK4000_00378</name>
</gene>
<dbReference type="EMBL" id="CAEZZM010000095">
    <property type="protein sequence ID" value="CAB4765610.1"/>
    <property type="molecule type" value="Genomic_DNA"/>
</dbReference>
<organism evidence="4">
    <name type="scientific">freshwater metagenome</name>
    <dbReference type="NCBI Taxonomy" id="449393"/>
    <lineage>
        <taxon>unclassified sequences</taxon>
        <taxon>metagenomes</taxon>
        <taxon>ecological metagenomes</taxon>
    </lineage>
</organism>
<dbReference type="EMBL" id="CAEZWB010000048">
    <property type="protein sequence ID" value="CAB4645431.1"/>
    <property type="molecule type" value="Genomic_DNA"/>
</dbReference>
<dbReference type="AlphaFoldDB" id="A0A6J6QLW5"/>
<keyword evidence="2" id="KW-1133">Transmembrane helix</keyword>
<protein>
    <submittedName>
        <fullName evidence="4">Unannotated protein</fullName>
    </submittedName>
</protein>
<evidence type="ECO:0000256" key="2">
    <source>
        <dbReference type="SAM" id="Phobius"/>
    </source>
</evidence>